<evidence type="ECO:0000256" key="2">
    <source>
        <dbReference type="ARBA" id="ARBA00012438"/>
    </source>
</evidence>
<dbReference type="InterPro" id="IPR036097">
    <property type="entry name" value="HisK_dim/P_sf"/>
</dbReference>
<dbReference type="InterPro" id="IPR013767">
    <property type="entry name" value="PAS_fold"/>
</dbReference>
<keyword evidence="5" id="KW-0418">Kinase</keyword>
<dbReference type="InterPro" id="IPR003661">
    <property type="entry name" value="HisK_dim/P_dom"/>
</dbReference>
<protein>
    <recommendedName>
        <fullName evidence="2">histidine kinase</fullName>
        <ecNumber evidence="2">2.7.13.3</ecNumber>
    </recommendedName>
</protein>
<dbReference type="SMART" id="SM00387">
    <property type="entry name" value="HATPase_c"/>
    <property type="match status" value="1"/>
</dbReference>
<dbReference type="PANTHER" id="PTHR43711">
    <property type="entry name" value="TWO-COMPONENT HISTIDINE KINASE"/>
    <property type="match status" value="1"/>
</dbReference>
<dbReference type="Proteomes" id="UP001210528">
    <property type="component" value="Unassembled WGS sequence"/>
</dbReference>
<accession>A0ABT4Z8Z1</accession>
<keyword evidence="3" id="KW-0597">Phosphoprotein</keyword>
<dbReference type="NCBIfam" id="TIGR00229">
    <property type="entry name" value="sensory_box"/>
    <property type="match status" value="2"/>
</dbReference>
<evidence type="ECO:0000256" key="6">
    <source>
        <dbReference type="ARBA" id="ARBA00023012"/>
    </source>
</evidence>
<keyword evidence="6" id="KW-0902">Two-component regulatory system</keyword>
<dbReference type="PROSITE" id="PS50109">
    <property type="entry name" value="HIS_KIN"/>
    <property type="match status" value="1"/>
</dbReference>
<dbReference type="CDD" id="cd00075">
    <property type="entry name" value="HATPase"/>
    <property type="match status" value="1"/>
</dbReference>
<sequence length="356" mass="40110">VRKDGQRIICEWHNRVVTDENGEVVTIFSQFQDVTEREQRRAELQEYETIIDSVTDGVYVVDEEGRFTYVNDELIELVGYERDTILGRRPSLIKDEDSVKRAEHYLGQLLSSEGPESATFEVTLQPRDGESIICEDHMSVLPYEGEHFEGSVGTLRDITEREERERELERQNARLEKFASVVSHDLRNPLNVAEGRVELAQAECDSEHLDDVESALERSQALIDDLLTLAREGNRVDDIEAVEFGTLTKNCWQNVSTGEAAIMVEIDQTIRADQSRLQQVLENLYRNAIEHGGGDVTVTVGALPNGFYIEDDGSGIPTDERNNVFDAGYSTTDDGTGFGLNIVEDIVDAHGWEIQL</sequence>
<dbReference type="InterPro" id="IPR000014">
    <property type="entry name" value="PAS"/>
</dbReference>
<evidence type="ECO:0000256" key="5">
    <source>
        <dbReference type="ARBA" id="ARBA00022777"/>
    </source>
</evidence>
<dbReference type="InterPro" id="IPR036890">
    <property type="entry name" value="HATPase_C_sf"/>
</dbReference>
<evidence type="ECO:0000259" key="7">
    <source>
        <dbReference type="PROSITE" id="PS50109"/>
    </source>
</evidence>
<dbReference type="SMART" id="SM00086">
    <property type="entry name" value="PAC"/>
    <property type="match status" value="2"/>
</dbReference>
<dbReference type="Pfam" id="PF13426">
    <property type="entry name" value="PAS_9"/>
    <property type="match status" value="1"/>
</dbReference>
<dbReference type="PRINTS" id="PR00344">
    <property type="entry name" value="BCTRLSENSOR"/>
</dbReference>
<dbReference type="InterPro" id="IPR000700">
    <property type="entry name" value="PAS-assoc_C"/>
</dbReference>
<dbReference type="EC" id="2.7.13.3" evidence="2"/>
<dbReference type="PROSITE" id="PS50113">
    <property type="entry name" value="PAC"/>
    <property type="match status" value="2"/>
</dbReference>
<dbReference type="PANTHER" id="PTHR43711:SF1">
    <property type="entry name" value="HISTIDINE KINASE 1"/>
    <property type="match status" value="1"/>
</dbReference>
<feature type="domain" description="PAS" evidence="8">
    <location>
        <begin position="43"/>
        <end position="113"/>
    </location>
</feature>
<organism evidence="10 11">
    <name type="scientific">Halorubrum ezzemoulense</name>
    <name type="common">Halorubrum chaoviator</name>
    <dbReference type="NCBI Taxonomy" id="337243"/>
    <lineage>
        <taxon>Archaea</taxon>
        <taxon>Methanobacteriati</taxon>
        <taxon>Methanobacteriota</taxon>
        <taxon>Stenosarchaea group</taxon>
        <taxon>Halobacteria</taxon>
        <taxon>Halobacteriales</taxon>
        <taxon>Haloferacaceae</taxon>
        <taxon>Halorubrum</taxon>
    </lineage>
</organism>
<name>A0ABT4Z8Z1_HALEZ</name>
<dbReference type="SUPFAM" id="SSF55785">
    <property type="entry name" value="PYP-like sensor domain (PAS domain)"/>
    <property type="match status" value="2"/>
</dbReference>
<feature type="domain" description="PAC" evidence="9">
    <location>
        <begin position="1"/>
        <end position="46"/>
    </location>
</feature>
<feature type="domain" description="Histidine kinase" evidence="7">
    <location>
        <begin position="181"/>
        <end position="356"/>
    </location>
</feature>
<dbReference type="SMART" id="SM00388">
    <property type="entry name" value="HisKA"/>
    <property type="match status" value="1"/>
</dbReference>
<dbReference type="InterPro" id="IPR004358">
    <property type="entry name" value="Sig_transdc_His_kin-like_C"/>
</dbReference>
<dbReference type="SUPFAM" id="SSF55874">
    <property type="entry name" value="ATPase domain of HSP90 chaperone/DNA topoisomerase II/histidine kinase"/>
    <property type="match status" value="1"/>
</dbReference>
<dbReference type="Pfam" id="PF00512">
    <property type="entry name" value="HisKA"/>
    <property type="match status" value="1"/>
</dbReference>
<evidence type="ECO:0000259" key="9">
    <source>
        <dbReference type="PROSITE" id="PS50113"/>
    </source>
</evidence>
<dbReference type="CDD" id="cd00130">
    <property type="entry name" value="PAS"/>
    <property type="match status" value="1"/>
</dbReference>
<evidence type="ECO:0000259" key="8">
    <source>
        <dbReference type="PROSITE" id="PS50112"/>
    </source>
</evidence>
<dbReference type="SUPFAM" id="SSF47384">
    <property type="entry name" value="Homodimeric domain of signal transducing histidine kinase"/>
    <property type="match status" value="1"/>
</dbReference>
<dbReference type="CDD" id="cd00082">
    <property type="entry name" value="HisKA"/>
    <property type="match status" value="1"/>
</dbReference>
<dbReference type="InterPro" id="IPR035965">
    <property type="entry name" value="PAS-like_dom_sf"/>
</dbReference>
<gene>
    <name evidence="10" type="ORF">PM085_20355</name>
</gene>
<dbReference type="InterPro" id="IPR003594">
    <property type="entry name" value="HATPase_dom"/>
</dbReference>
<dbReference type="Pfam" id="PF02518">
    <property type="entry name" value="HATPase_c"/>
    <property type="match status" value="1"/>
</dbReference>
<proteinExistence type="predicted"/>
<reference evidence="10 11" key="1">
    <citation type="submission" date="2023-01" db="EMBL/GenBank/DDBJ databases">
        <title>Halorubrum ezzemoulense from Santa Pola, Spain.</title>
        <authorList>
            <person name="Feng Y."/>
            <person name="Louyakis A.S."/>
            <person name="Gogarten J.P."/>
        </authorList>
    </citation>
    <scope>NUCLEOTIDE SEQUENCE [LARGE SCALE GENOMIC DNA]</scope>
    <source>
        <strain evidence="10 11">AMM015</strain>
    </source>
</reference>
<dbReference type="PROSITE" id="PS50112">
    <property type="entry name" value="PAS"/>
    <property type="match status" value="1"/>
</dbReference>
<evidence type="ECO:0000256" key="3">
    <source>
        <dbReference type="ARBA" id="ARBA00022553"/>
    </source>
</evidence>
<evidence type="ECO:0000313" key="10">
    <source>
        <dbReference type="EMBL" id="MDB2294554.1"/>
    </source>
</evidence>
<dbReference type="Gene3D" id="3.30.450.20">
    <property type="entry name" value="PAS domain"/>
    <property type="match status" value="2"/>
</dbReference>
<feature type="non-terminal residue" evidence="10">
    <location>
        <position position="356"/>
    </location>
</feature>
<evidence type="ECO:0000256" key="4">
    <source>
        <dbReference type="ARBA" id="ARBA00022679"/>
    </source>
</evidence>
<dbReference type="Pfam" id="PF00989">
    <property type="entry name" value="PAS"/>
    <property type="match status" value="1"/>
</dbReference>
<dbReference type="Gene3D" id="3.30.565.10">
    <property type="entry name" value="Histidine kinase-like ATPase, C-terminal domain"/>
    <property type="match status" value="1"/>
</dbReference>
<comment type="catalytic activity">
    <reaction evidence="1">
        <text>ATP + protein L-histidine = ADP + protein N-phospho-L-histidine.</text>
        <dbReference type="EC" id="2.7.13.3"/>
    </reaction>
</comment>
<dbReference type="InterPro" id="IPR001610">
    <property type="entry name" value="PAC"/>
</dbReference>
<dbReference type="SMART" id="SM00091">
    <property type="entry name" value="PAS"/>
    <property type="match status" value="1"/>
</dbReference>
<keyword evidence="11" id="KW-1185">Reference proteome</keyword>
<dbReference type="InterPro" id="IPR005467">
    <property type="entry name" value="His_kinase_dom"/>
</dbReference>
<evidence type="ECO:0000313" key="11">
    <source>
        <dbReference type="Proteomes" id="UP001210528"/>
    </source>
</evidence>
<comment type="caution">
    <text evidence="10">The sequence shown here is derived from an EMBL/GenBank/DDBJ whole genome shotgun (WGS) entry which is preliminary data.</text>
</comment>
<dbReference type="RefSeq" id="WP_271970889.1">
    <property type="nucleotide sequence ID" value="NZ_JAQLUK010000183.1"/>
</dbReference>
<dbReference type="InterPro" id="IPR050736">
    <property type="entry name" value="Sensor_HK_Regulatory"/>
</dbReference>
<feature type="domain" description="PAC" evidence="9">
    <location>
        <begin position="118"/>
        <end position="170"/>
    </location>
</feature>
<dbReference type="EMBL" id="JAQLUK010000183">
    <property type="protein sequence ID" value="MDB2294554.1"/>
    <property type="molecule type" value="Genomic_DNA"/>
</dbReference>
<keyword evidence="4" id="KW-0808">Transferase</keyword>
<dbReference type="Gene3D" id="1.10.287.130">
    <property type="match status" value="1"/>
</dbReference>
<evidence type="ECO:0000256" key="1">
    <source>
        <dbReference type="ARBA" id="ARBA00000085"/>
    </source>
</evidence>
<feature type="non-terminal residue" evidence="10">
    <location>
        <position position="1"/>
    </location>
</feature>